<proteinExistence type="predicted"/>
<dbReference type="Proteomes" id="UP000663637">
    <property type="component" value="Chromosome"/>
</dbReference>
<reference evidence="1 2" key="1">
    <citation type="submission" date="2020-09" db="EMBL/GenBank/DDBJ databases">
        <title>Complete genome sequence of altererythrobacter flavus SS-21NJ, isolated from Dongying oil sludge in Shandong province.</title>
        <authorList>
            <person name="Sun S."/>
            <person name="Zhang Z."/>
        </authorList>
    </citation>
    <scope>NUCLEOTIDE SEQUENCE [LARGE SCALE GENOMIC DNA]</scope>
    <source>
        <strain evidence="1 2">SS-21NJ</strain>
    </source>
</reference>
<accession>A0ABX7K9I9</accession>
<evidence type="ECO:0000313" key="2">
    <source>
        <dbReference type="Proteomes" id="UP000663637"/>
    </source>
</evidence>
<protein>
    <submittedName>
        <fullName evidence="1">Uncharacterized protein</fullName>
    </submittedName>
</protein>
<keyword evidence="2" id="KW-1185">Reference proteome</keyword>
<name>A0ABX7K9I9_9SPHN</name>
<gene>
    <name evidence="1" type="ORF">IDJ81_12755</name>
</gene>
<dbReference type="RefSeq" id="WP_205441531.1">
    <property type="nucleotide sequence ID" value="NZ_CP061510.1"/>
</dbReference>
<sequence length="67" mass="7150">MRKPLRANLTPATLMPADNALAGMTGNPPAIRAIAKTLREYRRTVSALAALSPTNSHHFPATVCARP</sequence>
<organism evidence="1 2">
    <name type="scientific">Tsuneonella flava</name>
    <dbReference type="NCBI Taxonomy" id="2055955"/>
    <lineage>
        <taxon>Bacteria</taxon>
        <taxon>Pseudomonadati</taxon>
        <taxon>Pseudomonadota</taxon>
        <taxon>Alphaproteobacteria</taxon>
        <taxon>Sphingomonadales</taxon>
        <taxon>Erythrobacteraceae</taxon>
        <taxon>Tsuneonella</taxon>
    </lineage>
</organism>
<dbReference type="EMBL" id="CP061510">
    <property type="protein sequence ID" value="QSB44187.1"/>
    <property type="molecule type" value="Genomic_DNA"/>
</dbReference>
<evidence type="ECO:0000313" key="1">
    <source>
        <dbReference type="EMBL" id="QSB44187.1"/>
    </source>
</evidence>